<evidence type="ECO:0000259" key="13">
    <source>
        <dbReference type="PROSITE" id="PS50023"/>
    </source>
</evidence>
<evidence type="ECO:0000256" key="10">
    <source>
        <dbReference type="PROSITE-ProRule" id="PRU00125"/>
    </source>
</evidence>
<dbReference type="Gene3D" id="2.10.110.10">
    <property type="entry name" value="Cysteine Rich Protein"/>
    <property type="match status" value="2"/>
</dbReference>
<dbReference type="Proteomes" id="UP000008144">
    <property type="component" value="Chromosome 9"/>
</dbReference>
<dbReference type="EMBL" id="AB210533">
    <property type="protein sequence ID" value="BAE06538.1"/>
    <property type="molecule type" value="mRNA"/>
</dbReference>
<dbReference type="KEGG" id="cin:778668"/>
<dbReference type="InterPro" id="IPR001781">
    <property type="entry name" value="Znf_LIM"/>
</dbReference>
<dbReference type="EMBL" id="EAAA01002910">
    <property type="status" value="NOT_ANNOTATED_CDS"/>
    <property type="molecule type" value="Genomic_DNA"/>
</dbReference>
<dbReference type="InterPro" id="IPR001356">
    <property type="entry name" value="HD"/>
</dbReference>
<evidence type="ECO:0000259" key="14">
    <source>
        <dbReference type="PROSITE" id="PS50071"/>
    </source>
</evidence>
<dbReference type="CTD" id="778668"/>
<evidence type="ECO:0000256" key="7">
    <source>
        <dbReference type="ARBA" id="ARBA00023155"/>
    </source>
</evidence>
<evidence type="ECO:0000256" key="12">
    <source>
        <dbReference type="SAM" id="MobiDB-lite"/>
    </source>
</evidence>
<dbReference type="SUPFAM" id="SSF46689">
    <property type="entry name" value="Homeodomain-like"/>
    <property type="match status" value="1"/>
</dbReference>
<evidence type="ECO:0000256" key="9">
    <source>
        <dbReference type="PROSITE-ProRule" id="PRU00108"/>
    </source>
</evidence>
<evidence type="ECO:0000313" key="17">
    <source>
        <dbReference type="Proteomes" id="UP000008144"/>
    </source>
</evidence>
<keyword evidence="17" id="KW-1185">Reference proteome</keyword>
<dbReference type="PANTHER" id="PTHR24208:SF166">
    <property type="entry name" value="LIM HOMEOBOX TRANSCRIPTION FACTOR 1 ALPHA, ISOFORM B"/>
    <property type="match status" value="1"/>
</dbReference>
<dbReference type="PANTHER" id="PTHR24208">
    <property type="entry name" value="LIM/HOMEOBOX PROTEIN LHX"/>
    <property type="match status" value="1"/>
</dbReference>
<dbReference type="GeneID" id="778668"/>
<name>Q4H389_CIOIN</name>
<keyword evidence="3" id="KW-0677">Repeat</keyword>
<dbReference type="AlphaFoldDB" id="Q4H389"/>
<feature type="DNA-binding region" description="Homeobox" evidence="9">
    <location>
        <begin position="392"/>
        <end position="451"/>
    </location>
</feature>
<dbReference type="CDD" id="cd00086">
    <property type="entry name" value="homeodomain"/>
    <property type="match status" value="1"/>
</dbReference>
<dbReference type="SMART" id="SM00389">
    <property type="entry name" value="HOX"/>
    <property type="match status" value="1"/>
</dbReference>
<dbReference type="GO" id="GO:0000977">
    <property type="term" value="F:RNA polymerase II transcription regulatory region sequence-specific DNA binding"/>
    <property type="evidence" value="ECO:0000318"/>
    <property type="project" value="GO_Central"/>
</dbReference>
<keyword evidence="7 9" id="KW-0371">Homeobox</keyword>
<sequence length="625" mass="69846">MLRSSNDEKLKHRQTKLATSGKAATPMHVSNREMGYNGVNDVGLLGKDRFPDERFMTSSSVTSSNSWSQVDELGDFGQFDSLSNTSPVDLFSETTNVAQQEKSTQGMKAEASPTDISSCRKSPGSCKSEEHFSATKMNENGIDLCINMDPQCENSQTSQYSQMSICQGCDYLIEDQYLLNIGGFSWHESCAKCVICRLKLQQSCFFSDGQLYCKKDYQQTRKKCSGCGSKIESEELVMRVATSGYVYHVGCFACVTCKRLLRKGDEFVMNRHNEKRAKSCTRFDLQCKNCWSERDTLLKAGHDSQMIKSLPCAPDAKTSSLPSPGVSSDVTDMTSPKSPHCVLSPKSDDDDATSSDDESTVGNFNSSKDDVGEDGKRPRDNDDVDSKDGKRSKRPRTILNAVQRRAFKAAFEVTPKPCRKVRETLAKDTGLTVRVVQVWFQNQRAKMKKLAKRQQSQEAAAQKAREEFGYHVFDQMGSMPHQIQHMMPGSEGMMEKMFGQFHHQQVHGQINGRRMGVPWDQHPNDAIGFGQGQLYHEASGYQENMAVPQNVTITSQMDGMIPQPMRIPLNHNMTPHPPAYQGNMQIHDVIHPADMHVTSSPGNHPNDVTTPIDGLYSMQNNYFSS</sequence>
<dbReference type="FunFam" id="1.10.10.60:FF:000448">
    <property type="entry name" value="LIM/homeobox protein Lhx4"/>
    <property type="match status" value="1"/>
</dbReference>
<keyword evidence="5 10" id="KW-0440">LIM domain</keyword>
<dbReference type="PROSITE" id="PS00027">
    <property type="entry name" value="HOMEOBOX_1"/>
    <property type="match status" value="1"/>
</dbReference>
<dbReference type="STRING" id="7719.ENSCINP00000014081"/>
<reference evidence="17" key="1">
    <citation type="journal article" date="2002" name="Science">
        <title>The draft genome of Ciona intestinalis: insights into chordate and vertebrate origins.</title>
        <authorList>
            <person name="Dehal P."/>
            <person name="Satou Y."/>
            <person name="Campbell R.K."/>
            <person name="Chapman J."/>
            <person name="Degnan B."/>
            <person name="De Tomaso A."/>
            <person name="Davidson B."/>
            <person name="Di Gregorio A."/>
            <person name="Gelpke M."/>
            <person name="Goodstein D.M."/>
            <person name="Harafuji N."/>
            <person name="Hastings K.E."/>
            <person name="Ho I."/>
            <person name="Hotta K."/>
            <person name="Huang W."/>
            <person name="Kawashima T."/>
            <person name="Lemaire P."/>
            <person name="Martinez D."/>
            <person name="Meinertzhagen I.A."/>
            <person name="Necula S."/>
            <person name="Nonaka M."/>
            <person name="Putnam N."/>
            <person name="Rash S."/>
            <person name="Saiga H."/>
            <person name="Satake M."/>
            <person name="Terry A."/>
            <person name="Yamada L."/>
            <person name="Wang H.G."/>
            <person name="Awazu S."/>
            <person name="Azumi K."/>
            <person name="Boore J."/>
            <person name="Branno M."/>
            <person name="Chin-Bow S."/>
            <person name="DeSantis R."/>
            <person name="Doyle S."/>
            <person name="Francino P."/>
            <person name="Keys D.N."/>
            <person name="Haga S."/>
            <person name="Hayashi H."/>
            <person name="Hino K."/>
            <person name="Imai K.S."/>
            <person name="Inaba K."/>
            <person name="Kano S."/>
            <person name="Kobayashi K."/>
            <person name="Kobayashi M."/>
            <person name="Lee B.I."/>
            <person name="Makabe K.W."/>
            <person name="Manohar C."/>
            <person name="Matassi G."/>
            <person name="Medina M."/>
            <person name="Mochizuki Y."/>
            <person name="Mount S."/>
            <person name="Morishita T."/>
            <person name="Miura S."/>
            <person name="Nakayama A."/>
            <person name="Nishizaka S."/>
            <person name="Nomoto H."/>
            <person name="Ohta F."/>
            <person name="Oishi K."/>
            <person name="Rigoutsos I."/>
            <person name="Sano M."/>
            <person name="Sasaki A."/>
            <person name="Sasakura Y."/>
            <person name="Shoguchi E."/>
            <person name="Shin-i T."/>
            <person name="Spagnuolo A."/>
            <person name="Stainier D."/>
            <person name="Suzuki M.M."/>
            <person name="Tassy O."/>
            <person name="Takatori N."/>
            <person name="Tokuoka M."/>
            <person name="Yagi K."/>
            <person name="Yoshizaki F."/>
            <person name="Wada S."/>
            <person name="Zhang C."/>
            <person name="Hyatt P.D."/>
            <person name="Larimer F."/>
            <person name="Detter C."/>
            <person name="Doggett N."/>
            <person name="Glavina T."/>
            <person name="Hawkins T."/>
            <person name="Richardson P."/>
            <person name="Lucas S."/>
            <person name="Kohara Y."/>
            <person name="Levine M."/>
            <person name="Satoh N."/>
            <person name="Rokhsar D.S."/>
        </authorList>
    </citation>
    <scope>NUCLEOTIDE SEQUENCE [LARGE SCALE GENOMIC DNA]</scope>
</reference>
<dbReference type="Pfam" id="PF00046">
    <property type="entry name" value="Homeodomain"/>
    <property type="match status" value="1"/>
</dbReference>
<dbReference type="OrthoDB" id="6159439at2759"/>
<evidence type="ECO:0000256" key="11">
    <source>
        <dbReference type="RuleBase" id="RU000682"/>
    </source>
</evidence>
<protein>
    <submittedName>
        <fullName evidence="15 16">Transcription factor protein</fullName>
    </submittedName>
</protein>
<dbReference type="SUPFAM" id="SSF57716">
    <property type="entry name" value="Glucocorticoid receptor-like (DNA-binding domain)"/>
    <property type="match status" value="2"/>
</dbReference>
<dbReference type="GO" id="GO:0006357">
    <property type="term" value="P:regulation of transcription by RNA polymerase II"/>
    <property type="evidence" value="ECO:0000318"/>
    <property type="project" value="GO_Central"/>
</dbReference>
<dbReference type="InterPro" id="IPR050453">
    <property type="entry name" value="LIM_Homeobox_TF"/>
</dbReference>
<keyword evidence="2 10" id="KW-0479">Metal-binding</keyword>
<reference evidence="16" key="6">
    <citation type="submission" date="2025-05" db="UniProtKB">
        <authorList>
            <consortium name="Ensembl"/>
        </authorList>
    </citation>
    <scope>IDENTIFICATION</scope>
</reference>
<dbReference type="Ensembl" id="ENSCINT00000014081.3">
    <property type="protein sequence ID" value="ENSCINP00000014081.3"/>
    <property type="gene ID" value="ENSCING00000006856.3"/>
</dbReference>
<dbReference type="Pfam" id="PF00412">
    <property type="entry name" value="LIM"/>
    <property type="match status" value="2"/>
</dbReference>
<evidence type="ECO:0000256" key="5">
    <source>
        <dbReference type="ARBA" id="ARBA00023038"/>
    </source>
</evidence>
<dbReference type="FunFam" id="2.10.110.10:FF:000178">
    <property type="entry name" value="LIM domain family"/>
    <property type="match status" value="1"/>
</dbReference>
<feature type="domain" description="LIM zinc-binding" evidence="13">
    <location>
        <begin position="164"/>
        <end position="223"/>
    </location>
</feature>
<feature type="compositionally biased region" description="Polar residues" evidence="12">
    <location>
        <begin position="317"/>
        <end position="337"/>
    </location>
</feature>
<feature type="region of interest" description="Disordered" evidence="12">
    <location>
        <begin position="96"/>
        <end position="125"/>
    </location>
</feature>
<feature type="domain" description="Homeobox" evidence="14">
    <location>
        <begin position="390"/>
        <end position="450"/>
    </location>
</feature>
<dbReference type="GO" id="GO:0030182">
    <property type="term" value="P:neuron differentiation"/>
    <property type="evidence" value="ECO:0000318"/>
    <property type="project" value="GO_Central"/>
</dbReference>
<dbReference type="SMART" id="SM00132">
    <property type="entry name" value="LIM"/>
    <property type="match status" value="2"/>
</dbReference>
<evidence type="ECO:0000256" key="3">
    <source>
        <dbReference type="ARBA" id="ARBA00022737"/>
    </source>
</evidence>
<feature type="region of interest" description="Disordered" evidence="12">
    <location>
        <begin position="311"/>
        <end position="396"/>
    </location>
</feature>
<evidence type="ECO:0000256" key="1">
    <source>
        <dbReference type="ARBA" id="ARBA00004123"/>
    </source>
</evidence>
<dbReference type="InterPro" id="IPR009057">
    <property type="entry name" value="Homeodomain-like_sf"/>
</dbReference>
<dbReference type="Gene3D" id="1.10.10.60">
    <property type="entry name" value="Homeodomain-like"/>
    <property type="match status" value="1"/>
</dbReference>
<accession>Q4H389</accession>
<evidence type="ECO:0000256" key="2">
    <source>
        <dbReference type="ARBA" id="ARBA00022723"/>
    </source>
</evidence>
<dbReference type="InterPro" id="IPR017970">
    <property type="entry name" value="Homeobox_CS"/>
</dbReference>
<dbReference type="PROSITE" id="PS50023">
    <property type="entry name" value="LIM_DOMAIN_2"/>
    <property type="match status" value="1"/>
</dbReference>
<gene>
    <name evidence="15" type="primary">Ci-Lmx</name>
    <name evidence="16" type="synonym">lmx</name>
</gene>
<dbReference type="GO" id="GO:0005634">
    <property type="term" value="C:nucleus"/>
    <property type="evidence" value="ECO:0000318"/>
    <property type="project" value="GO_Central"/>
</dbReference>
<reference evidence="16" key="5">
    <citation type="journal article" date="2008" name="Genome Biol.">
        <title>Improved genome assembly and evidence-based global gene model set for the chordate Ciona intestinalis: new insight into intron and operon populations.</title>
        <authorList>
            <person name="Satou Y."/>
            <person name="Mineta K."/>
            <person name="Ogasawara M."/>
            <person name="Sasakura Y."/>
            <person name="Shoguchi E."/>
            <person name="Ueno K."/>
            <person name="Yamada L."/>
            <person name="Matsumoto J."/>
            <person name="Wasserscheid J."/>
            <person name="Dewar K."/>
            <person name="Wiley G.B."/>
            <person name="Macmil S.L."/>
            <person name="Roe B.A."/>
            <person name="Zeller R.W."/>
            <person name="Hastings K.E."/>
            <person name="Lemaire P."/>
            <person name="Lindquist E."/>
            <person name="Endo T."/>
            <person name="Hotta K."/>
            <person name="Inaba K."/>
        </authorList>
    </citation>
    <scope>NUCLEOTIDE SEQUENCE [LARGE SCALE GENOMIC DNA]</scope>
    <source>
        <strain evidence="16">wild type</strain>
    </source>
</reference>
<reference evidence="15" key="2">
    <citation type="journal article" date="2003" name="Dev. Genes Evol.">
        <title>Genomewide surveys of developmentally relevant genes in Ciona intestinalis.</title>
        <authorList>
            <person name="Satou Y."/>
            <person name="Satoh N."/>
        </authorList>
    </citation>
    <scope>NUCLEOTIDE SEQUENCE</scope>
</reference>
<dbReference type="CDD" id="cd09371">
    <property type="entry name" value="LIM1_Lmx1b"/>
    <property type="match status" value="1"/>
</dbReference>
<dbReference type="OMA" id="WHESCAK"/>
<reference evidence="15" key="3">
    <citation type="journal article" date="2004" name="Development">
        <title>Gene expression profiles of transcription factors and signaling molecules in the ascidian embryo: towards a comprehensive understanding of gene networks.</title>
        <authorList>
            <person name="Imai K.S."/>
            <person name="Hino K."/>
            <person name="Yagi K."/>
            <person name="Satoh N."/>
            <person name="Satou Y."/>
        </authorList>
    </citation>
    <scope>NUCLEOTIDE SEQUENCE</scope>
</reference>
<keyword evidence="4 10" id="KW-0862">Zinc</keyword>
<feature type="compositionally biased region" description="Basic and acidic residues" evidence="12">
    <location>
        <begin position="367"/>
        <end position="389"/>
    </location>
</feature>
<dbReference type="GeneTree" id="ENSGT00940000157774"/>
<reference evidence="15" key="4">
    <citation type="submission" date="2005-04" db="EMBL/GenBank/DDBJ databases">
        <title>Expressed genes in Ciona intestinalis.</title>
        <authorList>
            <person name="Satou Y."/>
        </authorList>
    </citation>
    <scope>NUCLEOTIDE SEQUENCE</scope>
</reference>
<evidence type="ECO:0000256" key="6">
    <source>
        <dbReference type="ARBA" id="ARBA00023125"/>
    </source>
</evidence>
<proteinExistence type="evidence at transcript level"/>
<evidence type="ECO:0000313" key="15">
    <source>
        <dbReference type="EMBL" id="BAE06538.1"/>
    </source>
</evidence>
<feature type="compositionally biased region" description="Acidic residues" evidence="12">
    <location>
        <begin position="348"/>
        <end position="359"/>
    </location>
</feature>
<dbReference type="PROSITE" id="PS50071">
    <property type="entry name" value="HOMEOBOX_2"/>
    <property type="match status" value="1"/>
</dbReference>
<feature type="region of interest" description="Disordered" evidence="12">
    <location>
        <begin position="1"/>
        <end position="37"/>
    </location>
</feature>
<comment type="subcellular location">
    <subcellularLocation>
        <location evidence="1 9 11">Nucleus</location>
    </subcellularLocation>
</comment>
<keyword evidence="6 9" id="KW-0238">DNA-binding</keyword>
<accession>F6ZXD9</accession>
<dbReference type="RefSeq" id="NP_001071756.1">
    <property type="nucleotide sequence ID" value="NM_001078288.1"/>
</dbReference>
<dbReference type="PROSITE" id="PS00478">
    <property type="entry name" value="LIM_DOMAIN_1"/>
    <property type="match status" value="1"/>
</dbReference>
<keyword evidence="8 9" id="KW-0539">Nucleus</keyword>
<evidence type="ECO:0000256" key="4">
    <source>
        <dbReference type="ARBA" id="ARBA00022833"/>
    </source>
</evidence>
<dbReference type="GO" id="GO:0046872">
    <property type="term" value="F:metal ion binding"/>
    <property type="evidence" value="ECO:0007669"/>
    <property type="project" value="UniProtKB-KW"/>
</dbReference>
<feature type="compositionally biased region" description="Polar residues" evidence="12">
    <location>
        <begin position="96"/>
        <end position="106"/>
    </location>
</feature>
<dbReference type="HOGENOM" id="CLU_027802_0_0_1"/>
<accession>A0A1W2VP24</accession>
<dbReference type="GO" id="GO:0000981">
    <property type="term" value="F:DNA-binding transcription factor activity, RNA polymerase II-specific"/>
    <property type="evidence" value="ECO:0000318"/>
    <property type="project" value="GO_Central"/>
</dbReference>
<organism evidence="15">
    <name type="scientific">Ciona intestinalis</name>
    <name type="common">Transparent sea squirt</name>
    <name type="synonym">Ascidia intestinalis</name>
    <dbReference type="NCBI Taxonomy" id="7719"/>
    <lineage>
        <taxon>Eukaryota</taxon>
        <taxon>Metazoa</taxon>
        <taxon>Chordata</taxon>
        <taxon>Tunicata</taxon>
        <taxon>Ascidiacea</taxon>
        <taxon>Phlebobranchia</taxon>
        <taxon>Cionidae</taxon>
        <taxon>Ciona</taxon>
    </lineage>
</organism>
<feature type="compositionally biased region" description="Basic and acidic residues" evidence="12">
    <location>
        <begin position="1"/>
        <end position="10"/>
    </location>
</feature>
<evidence type="ECO:0000313" key="16">
    <source>
        <dbReference type="Ensembl" id="ENSCINP00000014081.3"/>
    </source>
</evidence>
<evidence type="ECO:0000256" key="8">
    <source>
        <dbReference type="ARBA" id="ARBA00023242"/>
    </source>
</evidence>